<dbReference type="InterPro" id="IPR003751">
    <property type="entry name" value="CsrA"/>
</dbReference>
<feature type="region of interest" description="Disordered" evidence="3">
    <location>
        <begin position="53"/>
        <end position="74"/>
    </location>
</feature>
<sequence length="141" mass="15845">MLSLQLKSGEYVTIGEEIAVQVFKQSGDSFHVAVKAPREVPILRGKVLERTERRPDGLYRRPPQSPSEQRHNAKRLEAWTLKKAMREQIRAAAMEDLLEVAQYIEDLAVDRSCCVERQRLSVLGVRITKAVSVLNSTGGGM</sequence>
<evidence type="ECO:0000313" key="4">
    <source>
        <dbReference type="EMBL" id="MSB48490.1"/>
    </source>
</evidence>
<dbReference type="GO" id="GO:0003723">
    <property type="term" value="F:RNA binding"/>
    <property type="evidence" value="ECO:0007669"/>
    <property type="project" value="InterPro"/>
</dbReference>
<dbReference type="Pfam" id="PF02599">
    <property type="entry name" value="CsrA"/>
    <property type="match status" value="1"/>
</dbReference>
<dbReference type="GO" id="GO:0044781">
    <property type="term" value="P:bacterial-type flagellum organization"/>
    <property type="evidence" value="ECO:0007669"/>
    <property type="project" value="UniProtKB-KW"/>
</dbReference>
<dbReference type="AlphaFoldDB" id="A0A6I2RFY0"/>
<evidence type="ECO:0008006" key="6">
    <source>
        <dbReference type="Google" id="ProtNLM"/>
    </source>
</evidence>
<accession>A0A6I2RFY0</accession>
<evidence type="ECO:0000256" key="3">
    <source>
        <dbReference type="SAM" id="MobiDB-lite"/>
    </source>
</evidence>
<evidence type="ECO:0000256" key="1">
    <source>
        <dbReference type="ARBA" id="ARBA00022491"/>
    </source>
</evidence>
<organism evidence="4 5">
    <name type="scientific">Flavonifractor plautii</name>
    <name type="common">Fusobacterium plautii</name>
    <dbReference type="NCBI Taxonomy" id="292800"/>
    <lineage>
        <taxon>Bacteria</taxon>
        <taxon>Bacillati</taxon>
        <taxon>Bacillota</taxon>
        <taxon>Clostridia</taxon>
        <taxon>Eubacteriales</taxon>
        <taxon>Oscillospiraceae</taxon>
        <taxon>Flavonifractor</taxon>
    </lineage>
</organism>
<dbReference type="Gene3D" id="2.60.40.4380">
    <property type="entry name" value="Translational regulator CsrA"/>
    <property type="match status" value="1"/>
</dbReference>
<protein>
    <recommendedName>
        <fullName evidence="6">Carbon storage regulator</fullName>
    </recommendedName>
</protein>
<comment type="caution">
    <text evidence="4">The sequence shown here is derived from an EMBL/GenBank/DDBJ whole genome shotgun (WGS) entry which is preliminary data.</text>
</comment>
<dbReference type="GO" id="GO:0006402">
    <property type="term" value="P:mRNA catabolic process"/>
    <property type="evidence" value="ECO:0007669"/>
    <property type="project" value="InterPro"/>
</dbReference>
<dbReference type="GO" id="GO:0006109">
    <property type="term" value="P:regulation of carbohydrate metabolic process"/>
    <property type="evidence" value="ECO:0007669"/>
    <property type="project" value="InterPro"/>
</dbReference>
<dbReference type="Proteomes" id="UP000429811">
    <property type="component" value="Unassembled WGS sequence"/>
</dbReference>
<evidence type="ECO:0000313" key="5">
    <source>
        <dbReference type="Proteomes" id="UP000429811"/>
    </source>
</evidence>
<dbReference type="InterPro" id="IPR036107">
    <property type="entry name" value="CsrA_sf"/>
</dbReference>
<reference evidence="4 5" key="1">
    <citation type="journal article" date="2019" name="Nat. Med.">
        <title>A library of human gut bacterial isolates paired with longitudinal multiomics data enables mechanistic microbiome research.</title>
        <authorList>
            <person name="Poyet M."/>
            <person name="Groussin M."/>
            <person name="Gibbons S.M."/>
            <person name="Avila-Pacheco J."/>
            <person name="Jiang X."/>
            <person name="Kearney S.M."/>
            <person name="Perrotta A.R."/>
            <person name="Berdy B."/>
            <person name="Zhao S."/>
            <person name="Lieberman T.D."/>
            <person name="Swanson P.K."/>
            <person name="Smith M."/>
            <person name="Roesemann S."/>
            <person name="Alexander J.E."/>
            <person name="Rich S.A."/>
            <person name="Livny J."/>
            <person name="Vlamakis H."/>
            <person name="Clish C."/>
            <person name="Bullock K."/>
            <person name="Deik A."/>
            <person name="Scott J."/>
            <person name="Pierce K.A."/>
            <person name="Xavier R.J."/>
            <person name="Alm E.J."/>
        </authorList>
    </citation>
    <scope>NUCLEOTIDE SEQUENCE [LARGE SCALE GENOMIC DNA]</scope>
    <source>
        <strain evidence="4 5">BIOML-A5</strain>
    </source>
</reference>
<dbReference type="SUPFAM" id="SSF117130">
    <property type="entry name" value="CsrA-like"/>
    <property type="match status" value="1"/>
</dbReference>
<keyword evidence="2" id="KW-1005">Bacterial flagellum biogenesis</keyword>
<keyword evidence="1" id="KW-0678">Repressor</keyword>
<dbReference type="RefSeq" id="WP_154250317.1">
    <property type="nucleotide sequence ID" value="NZ_CP095094.1"/>
</dbReference>
<dbReference type="EMBL" id="WKPO01000008">
    <property type="protein sequence ID" value="MSB48490.1"/>
    <property type="molecule type" value="Genomic_DNA"/>
</dbReference>
<gene>
    <name evidence="4" type="ORF">GKE90_07210</name>
</gene>
<name>A0A6I2RFY0_FLAPL</name>
<evidence type="ECO:0000256" key="2">
    <source>
        <dbReference type="ARBA" id="ARBA00022795"/>
    </source>
</evidence>
<proteinExistence type="predicted"/>